<evidence type="ECO:0000313" key="2">
    <source>
        <dbReference type="EMBL" id="GMN50492.1"/>
    </source>
</evidence>
<evidence type="ECO:0000313" key="3">
    <source>
        <dbReference type="Proteomes" id="UP001187192"/>
    </source>
</evidence>
<organism evidence="2 3">
    <name type="scientific">Ficus carica</name>
    <name type="common">Common fig</name>
    <dbReference type="NCBI Taxonomy" id="3494"/>
    <lineage>
        <taxon>Eukaryota</taxon>
        <taxon>Viridiplantae</taxon>
        <taxon>Streptophyta</taxon>
        <taxon>Embryophyta</taxon>
        <taxon>Tracheophyta</taxon>
        <taxon>Spermatophyta</taxon>
        <taxon>Magnoliopsida</taxon>
        <taxon>eudicotyledons</taxon>
        <taxon>Gunneridae</taxon>
        <taxon>Pentapetalae</taxon>
        <taxon>rosids</taxon>
        <taxon>fabids</taxon>
        <taxon>Rosales</taxon>
        <taxon>Moraceae</taxon>
        <taxon>Ficeae</taxon>
        <taxon>Ficus</taxon>
    </lineage>
</organism>
<feature type="region of interest" description="Disordered" evidence="1">
    <location>
        <begin position="1"/>
        <end position="47"/>
    </location>
</feature>
<keyword evidence="3" id="KW-1185">Reference proteome</keyword>
<comment type="caution">
    <text evidence="2">The sequence shown here is derived from an EMBL/GenBank/DDBJ whole genome shotgun (WGS) entry which is preliminary data.</text>
</comment>
<feature type="compositionally biased region" description="Basic and acidic residues" evidence="1">
    <location>
        <begin position="10"/>
        <end position="19"/>
    </location>
</feature>
<gene>
    <name evidence="2" type="ORF">TIFTF001_019644</name>
</gene>
<accession>A0AA88AC36</accession>
<reference evidence="2" key="1">
    <citation type="submission" date="2023-07" db="EMBL/GenBank/DDBJ databases">
        <title>draft genome sequence of fig (Ficus carica).</title>
        <authorList>
            <person name="Takahashi T."/>
            <person name="Nishimura K."/>
        </authorList>
    </citation>
    <scope>NUCLEOTIDE SEQUENCE</scope>
</reference>
<protein>
    <submittedName>
        <fullName evidence="2">Uncharacterized protein</fullName>
    </submittedName>
</protein>
<proteinExistence type="predicted"/>
<sequence length="121" mass="14011">MFLGNQTVRKNVEKPKNGTEGHAIGSKRESERETLPFSGAPRRRRRENRRSWFGVRTELGEGNSEERRWMGKRIGGIRRLVGDWVQRRLLARVSTKKGKLYEKLNGAREVLEFGFGFGFGF</sequence>
<name>A0AA88AC36_FICCA</name>
<dbReference type="AlphaFoldDB" id="A0AA88AC36"/>
<evidence type="ECO:0000256" key="1">
    <source>
        <dbReference type="SAM" id="MobiDB-lite"/>
    </source>
</evidence>
<dbReference type="EMBL" id="BTGU01000034">
    <property type="protein sequence ID" value="GMN50492.1"/>
    <property type="molecule type" value="Genomic_DNA"/>
</dbReference>
<dbReference type="Proteomes" id="UP001187192">
    <property type="component" value="Unassembled WGS sequence"/>
</dbReference>